<dbReference type="Pfam" id="PF06966">
    <property type="entry name" value="DUF1295"/>
    <property type="match status" value="1"/>
</dbReference>
<proteinExistence type="predicted"/>
<keyword evidence="1" id="KW-0472">Membrane</keyword>
<feature type="transmembrane region" description="Helical" evidence="1">
    <location>
        <begin position="230"/>
        <end position="248"/>
    </location>
</feature>
<feature type="transmembrane region" description="Helical" evidence="1">
    <location>
        <begin position="7"/>
        <end position="25"/>
    </location>
</feature>
<dbReference type="Proteomes" id="UP000705230">
    <property type="component" value="Unassembled WGS sequence"/>
</dbReference>
<dbReference type="PANTHER" id="PTHR32251:SF17">
    <property type="entry name" value="STEROID 5-ALPHA REDUCTASE C-TERMINAL DOMAIN-CONTAINING PROTEIN"/>
    <property type="match status" value="1"/>
</dbReference>
<organism evidence="2 3">
    <name type="scientific">SAR86 cluster bacterium</name>
    <dbReference type="NCBI Taxonomy" id="2030880"/>
    <lineage>
        <taxon>Bacteria</taxon>
        <taxon>Pseudomonadati</taxon>
        <taxon>Pseudomonadota</taxon>
        <taxon>Gammaproteobacteria</taxon>
        <taxon>SAR86 cluster</taxon>
    </lineage>
</organism>
<feature type="transmembrane region" description="Helical" evidence="1">
    <location>
        <begin position="82"/>
        <end position="104"/>
    </location>
</feature>
<evidence type="ECO:0000256" key="1">
    <source>
        <dbReference type="SAM" id="Phobius"/>
    </source>
</evidence>
<comment type="caution">
    <text evidence="2">The sequence shown here is derived from an EMBL/GenBank/DDBJ whole genome shotgun (WGS) entry which is preliminary data.</text>
</comment>
<dbReference type="PROSITE" id="PS50244">
    <property type="entry name" value="S5A_REDUCTASE"/>
    <property type="match status" value="1"/>
</dbReference>
<dbReference type="PANTHER" id="PTHR32251">
    <property type="entry name" value="3-OXO-5-ALPHA-STEROID 4-DEHYDROGENASE"/>
    <property type="match status" value="1"/>
</dbReference>
<evidence type="ECO:0000313" key="2">
    <source>
        <dbReference type="EMBL" id="MBL6903191.1"/>
    </source>
</evidence>
<keyword evidence="1" id="KW-0812">Transmembrane</keyword>
<reference evidence="2" key="1">
    <citation type="submission" date="2020-10" db="EMBL/GenBank/DDBJ databases">
        <title>Microbiome of the Black Sea water column analyzed by genome centric metagenomics.</title>
        <authorList>
            <person name="Cabello-Yeves P.J."/>
            <person name="Callieri C."/>
            <person name="Picazo A."/>
            <person name="Mehrshad M."/>
            <person name="Haro-Moreno J.M."/>
            <person name="Roda-Garcia J."/>
            <person name="Dzembekova N."/>
            <person name="Slabakova V."/>
            <person name="Slabakova N."/>
            <person name="Moncheva S."/>
            <person name="Rodriguez-Valera F."/>
        </authorList>
    </citation>
    <scope>NUCLEOTIDE SEQUENCE</scope>
    <source>
        <strain evidence="2">BS30m-G43</strain>
    </source>
</reference>
<feature type="transmembrane region" description="Helical" evidence="1">
    <location>
        <begin position="55"/>
        <end position="76"/>
    </location>
</feature>
<name>A0A937JBD8_9GAMM</name>
<dbReference type="GO" id="GO:0016020">
    <property type="term" value="C:membrane"/>
    <property type="evidence" value="ECO:0007669"/>
    <property type="project" value="TreeGrafter"/>
</dbReference>
<dbReference type="EMBL" id="JADHSG010000003">
    <property type="protein sequence ID" value="MBL6903191.1"/>
    <property type="molecule type" value="Genomic_DNA"/>
</dbReference>
<protein>
    <submittedName>
        <fullName evidence="2">DUF1295 domain-containing protein</fullName>
    </submittedName>
</protein>
<gene>
    <name evidence="2" type="ORF">ISR29_03210</name>
</gene>
<evidence type="ECO:0000313" key="3">
    <source>
        <dbReference type="Proteomes" id="UP000705230"/>
    </source>
</evidence>
<feature type="transmembrane region" description="Helical" evidence="1">
    <location>
        <begin position="31"/>
        <end position="48"/>
    </location>
</feature>
<dbReference type="Gene3D" id="1.20.120.1630">
    <property type="match status" value="1"/>
</dbReference>
<keyword evidence="1" id="KW-1133">Transmembrane helix</keyword>
<sequence length="281" mass="31752">MQSLMYLTFAVVGFVIPFGISLAIGNEQVQNIVLLVYIIQWVAFIPAYMFQTENFFDLTGSITYSSVFIYCIYLATSGDLNWGSLVISILVILWAGRLGTFLFTRIAKDGEDKRFRTIKPDIAQFFMTWTLQGMWVSLCSLCAITGIASDTGIIVNNIFYIGLVMFIGGFAIEIVADQQKTAFRAIPENRNKFITSGLWSKSRHPNYFGEIALWTGVAVMSFSSLSGIEYLTLISPIFTYLLLVKISGVRMLEGRGQKTWGDDEEYIAYMKNTPMVMIKFW</sequence>
<accession>A0A937JBD8</accession>
<feature type="transmembrane region" description="Helical" evidence="1">
    <location>
        <begin position="125"/>
        <end position="148"/>
    </location>
</feature>
<dbReference type="InterPro" id="IPR010721">
    <property type="entry name" value="UstE-like"/>
</dbReference>
<dbReference type="AlphaFoldDB" id="A0A937JBD8"/>
<feature type="transmembrane region" description="Helical" evidence="1">
    <location>
        <begin position="154"/>
        <end position="176"/>
    </location>
</feature>